<dbReference type="Proteomes" id="UP000178764">
    <property type="component" value="Unassembled WGS sequence"/>
</dbReference>
<dbReference type="PROSITE" id="PS51737">
    <property type="entry name" value="RECOMBINASE_DNA_BIND"/>
    <property type="match status" value="1"/>
</dbReference>
<dbReference type="Gene3D" id="3.40.50.1390">
    <property type="entry name" value="Resolvase, N-terminal catalytic domain"/>
    <property type="match status" value="1"/>
</dbReference>
<name>A0A1F5DP95_9BACT</name>
<dbReference type="GO" id="GO:0003677">
    <property type="term" value="F:DNA binding"/>
    <property type="evidence" value="ECO:0007669"/>
    <property type="project" value="InterPro"/>
</dbReference>
<dbReference type="PANTHER" id="PTHR30461:SF23">
    <property type="entry name" value="DNA RECOMBINASE-RELATED"/>
    <property type="match status" value="1"/>
</dbReference>
<feature type="domain" description="Recombinase" evidence="3">
    <location>
        <begin position="190"/>
        <end position="305"/>
    </location>
</feature>
<dbReference type="Gene3D" id="3.90.1750.20">
    <property type="entry name" value="Putative Large Serine Recombinase, Chain B, Domain 2"/>
    <property type="match status" value="1"/>
</dbReference>
<reference evidence="4 5" key="1">
    <citation type="journal article" date="2016" name="Nat. Commun.">
        <title>Thousands of microbial genomes shed light on interconnected biogeochemical processes in an aquifer system.</title>
        <authorList>
            <person name="Anantharaman K."/>
            <person name="Brown C.T."/>
            <person name="Hug L.A."/>
            <person name="Sharon I."/>
            <person name="Castelle C.J."/>
            <person name="Probst A.J."/>
            <person name="Thomas B.C."/>
            <person name="Singh A."/>
            <person name="Wilkins M.J."/>
            <person name="Karaoz U."/>
            <person name="Brodie E.L."/>
            <person name="Williams K.H."/>
            <person name="Hubbard S.S."/>
            <person name="Banfield J.F."/>
        </authorList>
    </citation>
    <scope>NUCLEOTIDE SEQUENCE [LARGE SCALE GENOMIC DNA]</scope>
</reference>
<comment type="caution">
    <text evidence="4">The sequence shown here is derived from an EMBL/GenBank/DDBJ whole genome shotgun (WGS) entry which is preliminary data.</text>
</comment>
<dbReference type="SUPFAM" id="SSF53041">
    <property type="entry name" value="Resolvase-like"/>
    <property type="match status" value="1"/>
</dbReference>
<feature type="region of interest" description="Disordered" evidence="1">
    <location>
        <begin position="1"/>
        <end position="25"/>
    </location>
</feature>
<dbReference type="EMBL" id="MEZT01000009">
    <property type="protein sequence ID" value="OGD56945.1"/>
    <property type="molecule type" value="Genomic_DNA"/>
</dbReference>
<dbReference type="InterPro" id="IPR011109">
    <property type="entry name" value="DNA_bind_recombinase_dom"/>
</dbReference>
<dbReference type="InterPro" id="IPR025827">
    <property type="entry name" value="Zn_ribbon_recom_dom"/>
</dbReference>
<dbReference type="SMART" id="SM00857">
    <property type="entry name" value="Resolvase"/>
    <property type="match status" value="1"/>
</dbReference>
<organism evidence="4 5">
    <name type="scientific">Candidatus Berkelbacteria bacterium RBG_13_40_8</name>
    <dbReference type="NCBI Taxonomy" id="1797467"/>
    <lineage>
        <taxon>Bacteria</taxon>
        <taxon>Candidatus Berkelbacteria</taxon>
    </lineage>
</organism>
<evidence type="ECO:0000313" key="4">
    <source>
        <dbReference type="EMBL" id="OGD56945.1"/>
    </source>
</evidence>
<gene>
    <name evidence="4" type="ORF">A2V71_03050</name>
</gene>
<dbReference type="PANTHER" id="PTHR30461">
    <property type="entry name" value="DNA-INVERTASE FROM LAMBDOID PROPHAGE"/>
    <property type="match status" value="1"/>
</dbReference>
<evidence type="ECO:0000256" key="1">
    <source>
        <dbReference type="SAM" id="MobiDB-lite"/>
    </source>
</evidence>
<proteinExistence type="predicted"/>
<dbReference type="AlphaFoldDB" id="A0A1F5DP95"/>
<sequence length="456" mass="52814">MEPTGVQFSKTSPFLLPEDQDGKPIQGQEKVKSAVKYCLYARKSSEDDERQALSIDSQIKEMQNQARMQGLQVVEIRTESHSAKSTGLRPVFNQLIADIRADVFQGILSWAPDRLSRNAGDLGSIVDLMDNGYLREIRTHGQIFTNSPNDKFLLMILCSQAKLENDNRGVNVKRGMKTKCEMGYRPHLTPLGYLNDKLNLKGQKKIYQDPERAPIIKKAFEKIAYEGYSGRKIYLWLKNEVNFRTRSGKPATLSMVYRMFDNPYYTGIFETPAGSGKWYKGAYEPIIPKELFKLAQEKMIVPPKSMPGTKEFLFTKMIRCRTCSSGITAREIIKKSGQRYVYYYCTRHKDFTCHEPYISEEKLSLEFIRVLDQLTIDQLKAQKEMYFKFEQYRKFRTEVLDIELKENEVNEISTEIISLKKFIEHIFEKGSKEEKRGLAHCLNTTFHLGNKQIIID</sequence>
<dbReference type="Pfam" id="PF07508">
    <property type="entry name" value="Recombinase"/>
    <property type="match status" value="1"/>
</dbReference>
<dbReference type="Pfam" id="PF00239">
    <property type="entry name" value="Resolvase"/>
    <property type="match status" value="1"/>
</dbReference>
<feature type="compositionally biased region" description="Polar residues" evidence="1">
    <location>
        <begin position="1"/>
        <end position="12"/>
    </location>
</feature>
<dbReference type="InterPro" id="IPR050639">
    <property type="entry name" value="SSR_resolvase"/>
</dbReference>
<protein>
    <recommendedName>
        <fullName evidence="6">Recombinase domain-containing protein</fullName>
    </recommendedName>
</protein>
<evidence type="ECO:0000313" key="5">
    <source>
        <dbReference type="Proteomes" id="UP000178764"/>
    </source>
</evidence>
<evidence type="ECO:0008006" key="6">
    <source>
        <dbReference type="Google" id="ProtNLM"/>
    </source>
</evidence>
<dbReference type="PROSITE" id="PS51736">
    <property type="entry name" value="RECOMBINASES_3"/>
    <property type="match status" value="1"/>
</dbReference>
<dbReference type="InterPro" id="IPR036162">
    <property type="entry name" value="Resolvase-like_N_sf"/>
</dbReference>
<evidence type="ECO:0000259" key="3">
    <source>
        <dbReference type="PROSITE" id="PS51737"/>
    </source>
</evidence>
<dbReference type="Pfam" id="PF13408">
    <property type="entry name" value="Zn_ribbon_recom"/>
    <property type="match status" value="1"/>
</dbReference>
<dbReference type="InterPro" id="IPR006119">
    <property type="entry name" value="Resolv_N"/>
</dbReference>
<evidence type="ECO:0000259" key="2">
    <source>
        <dbReference type="PROSITE" id="PS51736"/>
    </source>
</evidence>
<dbReference type="CDD" id="cd00338">
    <property type="entry name" value="Ser_Recombinase"/>
    <property type="match status" value="1"/>
</dbReference>
<dbReference type="GO" id="GO:0000150">
    <property type="term" value="F:DNA strand exchange activity"/>
    <property type="evidence" value="ECO:0007669"/>
    <property type="project" value="InterPro"/>
</dbReference>
<dbReference type="InterPro" id="IPR038109">
    <property type="entry name" value="DNA_bind_recomb_sf"/>
</dbReference>
<accession>A0A1F5DP95</accession>
<feature type="domain" description="Resolvase/invertase-type recombinase catalytic" evidence="2">
    <location>
        <begin position="36"/>
        <end position="183"/>
    </location>
</feature>